<evidence type="ECO:0000256" key="4">
    <source>
        <dbReference type="ARBA" id="ARBA00022741"/>
    </source>
</evidence>
<evidence type="ECO:0000313" key="10">
    <source>
        <dbReference type="Proteomes" id="UP000305888"/>
    </source>
</evidence>
<dbReference type="RefSeq" id="WP_138571856.1">
    <property type="nucleotide sequence ID" value="NZ_CP040818.1"/>
</dbReference>
<dbReference type="PROSITE" id="PS00211">
    <property type="entry name" value="ABC_TRANSPORTER_1"/>
    <property type="match status" value="1"/>
</dbReference>
<reference evidence="9 10" key="1">
    <citation type="submission" date="2019-06" db="EMBL/GenBank/DDBJ databases">
        <title>Genome sequence of Rhodobacteraceae bacterium D4M1.</title>
        <authorList>
            <person name="Cao J."/>
        </authorList>
    </citation>
    <scope>NUCLEOTIDE SEQUENCE [LARGE SCALE GENOMIC DNA]</scope>
    <source>
        <strain evidence="9 10">D4M1</strain>
    </source>
</reference>
<evidence type="ECO:0000256" key="1">
    <source>
        <dbReference type="ARBA" id="ARBA00022448"/>
    </source>
</evidence>
<sequence length="234" mass="24477">MIALESLLLVQDGFRLTASCRFRAGAVTALIGPSGAGKSTLLSAIAGFLAPRAGRVVIDGADMTGRGPAERPVTLLFQEHNLFPHLRVWQNVGLGLDPRLRLTRAQRTAVEAALEEVGLPGMGGRRPLELSGGQRQRVALARALLRRKPVLLLDEPFAALGPGLRQEMLDLVAGIAAREAMTVLMVTHMPADARAIASETALVADGRVEAPRPTADVFAAPTGALAAYLGAGGA</sequence>
<dbReference type="SMART" id="SM00382">
    <property type="entry name" value="AAA"/>
    <property type="match status" value="1"/>
</dbReference>
<dbReference type="GO" id="GO:0005524">
    <property type="term" value="F:ATP binding"/>
    <property type="evidence" value="ECO:0007669"/>
    <property type="project" value="UniProtKB-KW"/>
</dbReference>
<dbReference type="Proteomes" id="UP000305888">
    <property type="component" value="Chromosome"/>
</dbReference>
<proteinExistence type="predicted"/>
<dbReference type="OrthoDB" id="9802264at2"/>
<dbReference type="KEGG" id="ppru:FDP22_10100"/>
<organism evidence="9 10">
    <name type="scientific">Paroceanicella profunda</name>
    <dbReference type="NCBI Taxonomy" id="2579971"/>
    <lineage>
        <taxon>Bacteria</taxon>
        <taxon>Pseudomonadati</taxon>
        <taxon>Pseudomonadota</taxon>
        <taxon>Alphaproteobacteria</taxon>
        <taxon>Rhodobacterales</taxon>
        <taxon>Paracoccaceae</taxon>
        <taxon>Paroceanicella</taxon>
    </lineage>
</organism>
<keyword evidence="4" id="KW-0547">Nucleotide-binding</keyword>
<keyword evidence="10" id="KW-1185">Reference proteome</keyword>
<accession>A0A5B8FTI9</accession>
<dbReference type="Pfam" id="PF00005">
    <property type="entry name" value="ABC_tran"/>
    <property type="match status" value="1"/>
</dbReference>
<keyword evidence="7" id="KW-0472">Membrane</keyword>
<evidence type="ECO:0000256" key="3">
    <source>
        <dbReference type="ARBA" id="ARBA00022519"/>
    </source>
</evidence>
<keyword evidence="2" id="KW-1003">Cell membrane</keyword>
<dbReference type="PANTHER" id="PTHR42781:SF1">
    <property type="entry name" value="THIAMINE IMPORT ATP-BINDING PROTEIN THIQ"/>
    <property type="match status" value="1"/>
</dbReference>
<dbReference type="EMBL" id="CP040818">
    <property type="protein sequence ID" value="QDL92096.1"/>
    <property type="molecule type" value="Genomic_DNA"/>
</dbReference>
<evidence type="ECO:0000256" key="7">
    <source>
        <dbReference type="ARBA" id="ARBA00023136"/>
    </source>
</evidence>
<dbReference type="AlphaFoldDB" id="A0A5B8FTI9"/>
<dbReference type="InterPro" id="IPR003593">
    <property type="entry name" value="AAA+_ATPase"/>
</dbReference>
<evidence type="ECO:0000259" key="8">
    <source>
        <dbReference type="PROSITE" id="PS50893"/>
    </source>
</evidence>
<keyword evidence="5 9" id="KW-0067">ATP-binding</keyword>
<keyword evidence="6" id="KW-1278">Translocase</keyword>
<evidence type="ECO:0000256" key="2">
    <source>
        <dbReference type="ARBA" id="ARBA00022475"/>
    </source>
</evidence>
<protein>
    <submittedName>
        <fullName evidence="9">ATP-binding cassette domain-containing protein</fullName>
    </submittedName>
</protein>
<evidence type="ECO:0000256" key="5">
    <source>
        <dbReference type="ARBA" id="ARBA00022840"/>
    </source>
</evidence>
<keyword evidence="3" id="KW-0997">Cell inner membrane</keyword>
<evidence type="ECO:0000256" key="6">
    <source>
        <dbReference type="ARBA" id="ARBA00022967"/>
    </source>
</evidence>
<dbReference type="InterPro" id="IPR017871">
    <property type="entry name" value="ABC_transporter-like_CS"/>
</dbReference>
<dbReference type="InterPro" id="IPR027417">
    <property type="entry name" value="P-loop_NTPase"/>
</dbReference>
<keyword evidence="1" id="KW-0813">Transport</keyword>
<dbReference type="InterPro" id="IPR003439">
    <property type="entry name" value="ABC_transporter-like_ATP-bd"/>
</dbReference>
<dbReference type="PROSITE" id="PS50893">
    <property type="entry name" value="ABC_TRANSPORTER_2"/>
    <property type="match status" value="1"/>
</dbReference>
<name>A0A5B8FTI9_9RHOB</name>
<dbReference type="GO" id="GO:0016887">
    <property type="term" value="F:ATP hydrolysis activity"/>
    <property type="evidence" value="ECO:0007669"/>
    <property type="project" value="InterPro"/>
</dbReference>
<gene>
    <name evidence="9" type="ORF">FDP22_10100</name>
</gene>
<dbReference type="PANTHER" id="PTHR42781">
    <property type="entry name" value="SPERMIDINE/PUTRESCINE IMPORT ATP-BINDING PROTEIN POTA"/>
    <property type="match status" value="1"/>
</dbReference>
<dbReference type="SUPFAM" id="SSF52540">
    <property type="entry name" value="P-loop containing nucleoside triphosphate hydrolases"/>
    <property type="match status" value="1"/>
</dbReference>
<dbReference type="InterPro" id="IPR050093">
    <property type="entry name" value="ABC_SmlMolc_Importer"/>
</dbReference>
<evidence type="ECO:0000313" key="9">
    <source>
        <dbReference type="EMBL" id="QDL92096.1"/>
    </source>
</evidence>
<dbReference type="Gene3D" id="3.40.50.300">
    <property type="entry name" value="P-loop containing nucleotide triphosphate hydrolases"/>
    <property type="match status" value="1"/>
</dbReference>
<feature type="domain" description="ABC transporter" evidence="8">
    <location>
        <begin position="2"/>
        <end position="230"/>
    </location>
</feature>